<dbReference type="AlphaFoldDB" id="X0RTZ9"/>
<name>X0RTZ9_9ZZZZ</name>
<dbReference type="EMBL" id="BARS01008767">
    <property type="protein sequence ID" value="GAF67232.1"/>
    <property type="molecule type" value="Genomic_DNA"/>
</dbReference>
<reference evidence="1" key="1">
    <citation type="journal article" date="2014" name="Front. Microbiol.">
        <title>High frequency of phylogenetically diverse reductive dehalogenase-homologous genes in deep subseafloor sedimentary metagenomes.</title>
        <authorList>
            <person name="Kawai M."/>
            <person name="Futagami T."/>
            <person name="Toyoda A."/>
            <person name="Takaki Y."/>
            <person name="Nishi S."/>
            <person name="Hori S."/>
            <person name="Arai W."/>
            <person name="Tsubouchi T."/>
            <person name="Morono Y."/>
            <person name="Uchiyama I."/>
            <person name="Ito T."/>
            <person name="Fujiyama A."/>
            <person name="Inagaki F."/>
            <person name="Takami H."/>
        </authorList>
    </citation>
    <scope>NUCLEOTIDE SEQUENCE</scope>
    <source>
        <strain evidence="1">Expedition CK06-06</strain>
    </source>
</reference>
<gene>
    <name evidence="1" type="ORF">S01H1_16646</name>
</gene>
<accession>X0RTZ9</accession>
<organism evidence="1">
    <name type="scientific">marine sediment metagenome</name>
    <dbReference type="NCBI Taxonomy" id="412755"/>
    <lineage>
        <taxon>unclassified sequences</taxon>
        <taxon>metagenomes</taxon>
        <taxon>ecological metagenomes</taxon>
    </lineage>
</organism>
<proteinExistence type="predicted"/>
<comment type="caution">
    <text evidence="1">The sequence shown here is derived from an EMBL/GenBank/DDBJ whole genome shotgun (WGS) entry which is preliminary data.</text>
</comment>
<sequence length="91" mass="10043">MSLWVIRMEHHLWILFSARYSGKEGSAPFHSLPPGQSSLSIAYHSDINTKTIHYYQGRAYRIGGCANLVFSELVDGLQQGDEMQGATGAGE</sequence>
<protein>
    <submittedName>
        <fullName evidence="1">Uncharacterized protein</fullName>
    </submittedName>
</protein>
<evidence type="ECO:0000313" key="1">
    <source>
        <dbReference type="EMBL" id="GAF67232.1"/>
    </source>
</evidence>